<accession>A0A7Y6PDD2</accession>
<feature type="non-terminal residue" evidence="2">
    <location>
        <position position="255"/>
    </location>
</feature>
<proteinExistence type="predicted"/>
<evidence type="ECO:0000313" key="2">
    <source>
        <dbReference type="EMBL" id="NVB73772.1"/>
    </source>
</evidence>
<gene>
    <name evidence="2" type="ORF">HUV05_09615</name>
</gene>
<evidence type="ECO:0000313" key="3">
    <source>
        <dbReference type="Proteomes" id="UP000524321"/>
    </source>
</evidence>
<dbReference type="AlphaFoldDB" id="A0A7Y6PDD2"/>
<name>A0A7Y6PDD2_PHOVU</name>
<dbReference type="Pfam" id="PF24703">
    <property type="entry name" value="DUF7666"/>
    <property type="match status" value="1"/>
</dbReference>
<dbReference type="InterPro" id="IPR056083">
    <property type="entry name" value="DUF7666"/>
</dbReference>
<dbReference type="SUPFAM" id="SSF69349">
    <property type="entry name" value="Phage fibre proteins"/>
    <property type="match status" value="1"/>
</dbReference>
<protein>
    <recommendedName>
        <fullName evidence="1">DUF7666 domain-containing protein</fullName>
    </recommendedName>
</protein>
<sequence length="255" mass="24927">MEQKIKAYKAFDKDLSCRGFKYKVGKEYEETGDIKACEKGFHACPYPLDVFGYYAPAGSRLCEVEQSGKIDDSESDKVCSSKIRIGAELDIRGLVKAAVSYVKERCTNEYNAEPGKPAMTGYRGVATAGDRGAATAGNCGVATAGDRGAATAGYRGVAMAGNCGAATAGDRGVAMAGNCGAATAGDCGAATAGDRGAATAGDGGAATAGDGGAATAGDGGVATAGYRGVATAGYRGVATAGDGGAATAGDGGAAT</sequence>
<organism evidence="2 3">
    <name type="scientific">Phocaeicola vulgatus</name>
    <name type="common">Bacteroides vulgatus</name>
    <dbReference type="NCBI Taxonomy" id="821"/>
    <lineage>
        <taxon>Bacteria</taxon>
        <taxon>Pseudomonadati</taxon>
        <taxon>Bacteroidota</taxon>
        <taxon>Bacteroidia</taxon>
        <taxon>Bacteroidales</taxon>
        <taxon>Bacteroidaceae</taxon>
        <taxon>Phocaeicola</taxon>
    </lineage>
</organism>
<reference evidence="2 3" key="1">
    <citation type="submission" date="2020-04" db="EMBL/GenBank/DDBJ databases">
        <authorList>
            <person name="Pieper L."/>
        </authorList>
    </citation>
    <scope>NUCLEOTIDE SEQUENCE [LARGE SCALE GENOMIC DNA]</scope>
    <source>
        <strain evidence="2 3">B33</strain>
    </source>
</reference>
<dbReference type="EMBL" id="JABWDJ010000031">
    <property type="protein sequence ID" value="NVB73772.1"/>
    <property type="molecule type" value="Genomic_DNA"/>
</dbReference>
<reference evidence="2 3" key="2">
    <citation type="submission" date="2020-07" db="EMBL/GenBank/DDBJ databases">
        <title>Bacterial metabolism rescues the inhibition of intestinal drug absorption by food and drug additives.</title>
        <authorList>
            <person name="Zou L."/>
            <person name="Spanogiannopoulos P."/>
            <person name="Chien H.-C."/>
            <person name="Pieper L.M."/>
            <person name="Cai W."/>
            <person name="Khuri N."/>
            <person name="Pottel J."/>
            <person name="Vora B."/>
            <person name="Ni Z."/>
            <person name="Tsakalozou E."/>
            <person name="Zhang W."/>
            <person name="Shoichet B.K."/>
            <person name="Giacomini K.M."/>
            <person name="Turnbaugh P.J."/>
        </authorList>
    </citation>
    <scope>NUCLEOTIDE SEQUENCE [LARGE SCALE GENOMIC DNA]</scope>
    <source>
        <strain evidence="2 3">B33</strain>
    </source>
</reference>
<evidence type="ECO:0000259" key="1">
    <source>
        <dbReference type="Pfam" id="PF24703"/>
    </source>
</evidence>
<comment type="caution">
    <text evidence="2">The sequence shown here is derived from an EMBL/GenBank/DDBJ whole genome shotgun (WGS) entry which is preliminary data.</text>
</comment>
<dbReference type="Proteomes" id="UP000524321">
    <property type="component" value="Unassembled WGS sequence"/>
</dbReference>
<feature type="domain" description="DUF7666" evidence="1">
    <location>
        <begin position="5"/>
        <end position="96"/>
    </location>
</feature>